<dbReference type="Pfam" id="PF00188">
    <property type="entry name" value="CAP"/>
    <property type="match status" value="1"/>
</dbReference>
<name>A0A6J4K2Y1_9CHLR</name>
<dbReference type="Gene3D" id="3.40.33.10">
    <property type="entry name" value="CAP"/>
    <property type="match status" value="1"/>
</dbReference>
<dbReference type="InterPro" id="IPR014044">
    <property type="entry name" value="CAP_dom"/>
</dbReference>
<dbReference type="SUPFAM" id="SSF55797">
    <property type="entry name" value="PR-1-like"/>
    <property type="match status" value="1"/>
</dbReference>
<proteinExistence type="predicted"/>
<protein>
    <recommendedName>
        <fullName evidence="2">SCP domain-containing protein</fullName>
    </recommendedName>
</protein>
<dbReference type="PANTHER" id="PTHR31157">
    <property type="entry name" value="SCP DOMAIN-CONTAINING PROTEIN"/>
    <property type="match status" value="1"/>
</dbReference>
<reference evidence="3" key="1">
    <citation type="submission" date="2020-02" db="EMBL/GenBank/DDBJ databases">
        <authorList>
            <person name="Meier V. D."/>
        </authorList>
    </citation>
    <scope>NUCLEOTIDE SEQUENCE</scope>
    <source>
        <strain evidence="3">AVDCRST_MAG77</strain>
    </source>
</reference>
<evidence type="ECO:0000313" key="3">
    <source>
        <dbReference type="EMBL" id="CAA9294498.1"/>
    </source>
</evidence>
<dbReference type="CDD" id="cd05379">
    <property type="entry name" value="CAP_bacterial"/>
    <property type="match status" value="1"/>
</dbReference>
<dbReference type="PANTHER" id="PTHR31157:SF1">
    <property type="entry name" value="SCP DOMAIN-CONTAINING PROTEIN"/>
    <property type="match status" value="1"/>
</dbReference>
<accession>A0A6J4K2Y1</accession>
<evidence type="ECO:0000259" key="2">
    <source>
        <dbReference type="Pfam" id="PF00188"/>
    </source>
</evidence>
<keyword evidence="1" id="KW-0732">Signal</keyword>
<feature type="chain" id="PRO_5027056595" description="SCP domain-containing protein" evidence="1">
    <location>
        <begin position="20"/>
        <end position="159"/>
    </location>
</feature>
<dbReference type="AlphaFoldDB" id="A0A6J4K2Y1"/>
<organism evidence="3">
    <name type="scientific">uncultured Chloroflexota bacterium</name>
    <dbReference type="NCBI Taxonomy" id="166587"/>
    <lineage>
        <taxon>Bacteria</taxon>
        <taxon>Bacillati</taxon>
        <taxon>Chloroflexota</taxon>
        <taxon>environmental samples</taxon>
    </lineage>
</organism>
<feature type="signal peptide" evidence="1">
    <location>
        <begin position="1"/>
        <end position="19"/>
    </location>
</feature>
<feature type="domain" description="SCP" evidence="2">
    <location>
        <begin position="37"/>
        <end position="155"/>
    </location>
</feature>
<sequence length="159" mass="16630">MPFAAPLTGAPLVSSVAHADALALPSLAVITAETQLLAAVNVDRVANGLAPVEYDAALSAVARWRSEDMVARAYFSHDIGGYMVFQVLKDQGITYGLAGENLAAMYGTENTVARAQASLMGSPTHRANILQGEYTQAGVGVAIGPDGKHIFTQIFKLAL</sequence>
<dbReference type="EMBL" id="CADCTC010000263">
    <property type="protein sequence ID" value="CAA9294498.1"/>
    <property type="molecule type" value="Genomic_DNA"/>
</dbReference>
<evidence type="ECO:0000256" key="1">
    <source>
        <dbReference type="SAM" id="SignalP"/>
    </source>
</evidence>
<gene>
    <name evidence="3" type="ORF">AVDCRST_MAG77-5046</name>
</gene>
<dbReference type="InterPro" id="IPR035940">
    <property type="entry name" value="CAP_sf"/>
</dbReference>